<dbReference type="Gene3D" id="1.20.1600.10">
    <property type="entry name" value="Outer membrane efflux proteins (OEP)"/>
    <property type="match status" value="1"/>
</dbReference>
<dbReference type="SUPFAM" id="SSF56954">
    <property type="entry name" value="Outer membrane efflux proteins (OEP)"/>
    <property type="match status" value="1"/>
</dbReference>
<dbReference type="Pfam" id="PF02321">
    <property type="entry name" value="OEP"/>
    <property type="match status" value="2"/>
</dbReference>
<comment type="similarity">
    <text evidence="2">Belongs to the outer membrane factor (OMF) (TC 1.B.17) family.</text>
</comment>
<accession>A0ABP8M2N8</accession>
<comment type="subcellular location">
    <subcellularLocation>
        <location evidence="1">Cell outer membrane</location>
    </subcellularLocation>
</comment>
<comment type="caution">
    <text evidence="10">The sequence shown here is derived from an EMBL/GenBank/DDBJ whole genome shotgun (WGS) entry which is preliminary data.</text>
</comment>
<evidence type="ECO:0000256" key="2">
    <source>
        <dbReference type="ARBA" id="ARBA00007613"/>
    </source>
</evidence>
<feature type="coiled-coil region" evidence="8">
    <location>
        <begin position="351"/>
        <end position="410"/>
    </location>
</feature>
<dbReference type="InterPro" id="IPR051906">
    <property type="entry name" value="TolC-like"/>
</dbReference>
<feature type="chain" id="PRO_5045948533" description="Outer membrane protein TolC" evidence="9">
    <location>
        <begin position="24"/>
        <end position="462"/>
    </location>
</feature>
<feature type="signal peptide" evidence="9">
    <location>
        <begin position="1"/>
        <end position="23"/>
    </location>
</feature>
<gene>
    <name evidence="10" type="ORF">GCM10023091_27920</name>
</gene>
<evidence type="ECO:0000256" key="6">
    <source>
        <dbReference type="ARBA" id="ARBA00023136"/>
    </source>
</evidence>
<evidence type="ECO:0000256" key="4">
    <source>
        <dbReference type="ARBA" id="ARBA00022452"/>
    </source>
</evidence>
<reference evidence="11" key="1">
    <citation type="journal article" date="2019" name="Int. J. Syst. Evol. Microbiol.">
        <title>The Global Catalogue of Microorganisms (GCM) 10K type strain sequencing project: providing services to taxonomists for standard genome sequencing and annotation.</title>
        <authorList>
            <consortium name="The Broad Institute Genomics Platform"/>
            <consortium name="The Broad Institute Genome Sequencing Center for Infectious Disease"/>
            <person name="Wu L."/>
            <person name="Ma J."/>
        </authorList>
    </citation>
    <scope>NUCLEOTIDE SEQUENCE [LARGE SCALE GENOMIC DNA]</scope>
    <source>
        <strain evidence="11">JCM 31920</strain>
    </source>
</reference>
<evidence type="ECO:0008006" key="12">
    <source>
        <dbReference type="Google" id="ProtNLM"/>
    </source>
</evidence>
<keyword evidence="7" id="KW-0998">Cell outer membrane</keyword>
<evidence type="ECO:0000313" key="11">
    <source>
        <dbReference type="Proteomes" id="UP001501508"/>
    </source>
</evidence>
<keyword evidence="11" id="KW-1185">Reference proteome</keyword>
<dbReference type="InterPro" id="IPR003423">
    <property type="entry name" value="OMP_efflux"/>
</dbReference>
<evidence type="ECO:0000256" key="9">
    <source>
        <dbReference type="SAM" id="SignalP"/>
    </source>
</evidence>
<dbReference type="RefSeq" id="WP_345030201.1">
    <property type="nucleotide sequence ID" value="NZ_BAABEY010000026.1"/>
</dbReference>
<keyword evidence="8" id="KW-0175">Coiled coil</keyword>
<keyword evidence="9" id="KW-0732">Signal</keyword>
<evidence type="ECO:0000256" key="1">
    <source>
        <dbReference type="ARBA" id="ARBA00004442"/>
    </source>
</evidence>
<evidence type="ECO:0000256" key="7">
    <source>
        <dbReference type="ARBA" id="ARBA00023237"/>
    </source>
</evidence>
<dbReference type="PANTHER" id="PTHR30026">
    <property type="entry name" value="OUTER MEMBRANE PROTEIN TOLC"/>
    <property type="match status" value="1"/>
</dbReference>
<keyword evidence="5" id="KW-0812">Transmembrane</keyword>
<keyword evidence="6" id="KW-0472">Membrane</keyword>
<keyword evidence="3" id="KW-0813">Transport</keyword>
<dbReference type="PANTHER" id="PTHR30026:SF20">
    <property type="entry name" value="OUTER MEMBRANE PROTEIN TOLC"/>
    <property type="match status" value="1"/>
</dbReference>
<keyword evidence="4" id="KW-1134">Transmembrane beta strand</keyword>
<sequence>MKKTWISGLLMGMAVAATQPLYAQEAPTLDELINSAIENSHVLADKKLDLDATALDKKRLQEAYLPHVDLSGKYSFMASAINIKAPANVVPELGIKLPPLDNSFTNRANLVAGGLNADMLLYSGGKVPYLKKAVDAKINAQTALLETDKQQIISDVSAAYDQMALLAQVKVVLNESRNRLEANAETADKALKYGLMTPYEHQKIDVAQAQLDAKIQQYEGRRKLLVDLLHYYTGIEPERLARIEPALVNAQRASDDASVENRPEVAALNAGINAYQFQIKAAQSWWKPKVQLKTSLGYLNAFDMHLKATEPFPTGNTMSLTTNKLELLPNFSVGVGFKWDIFDGKKGKRDVQAANIDLQRAQNHKKETLEKLELNLAKQNTEYQNAVAEINVREKQKTAAQNALNQATKEFKTGLLKASDLIGAETDYQSATLDYLQAVFNQRRTVVELLKATGSLTPQSVL</sequence>
<evidence type="ECO:0000313" key="10">
    <source>
        <dbReference type="EMBL" id="GAA4441953.1"/>
    </source>
</evidence>
<dbReference type="Proteomes" id="UP001501508">
    <property type="component" value="Unassembled WGS sequence"/>
</dbReference>
<evidence type="ECO:0000256" key="5">
    <source>
        <dbReference type="ARBA" id="ARBA00022692"/>
    </source>
</evidence>
<dbReference type="EMBL" id="BAABEY010000026">
    <property type="protein sequence ID" value="GAA4441953.1"/>
    <property type="molecule type" value="Genomic_DNA"/>
</dbReference>
<proteinExistence type="inferred from homology"/>
<protein>
    <recommendedName>
        <fullName evidence="12">Outer membrane protein TolC</fullName>
    </recommendedName>
</protein>
<name>A0ABP8M2N8_9BACT</name>
<organism evidence="10 11">
    <name type="scientific">Ravibacter arvi</name>
    <dbReference type="NCBI Taxonomy" id="2051041"/>
    <lineage>
        <taxon>Bacteria</taxon>
        <taxon>Pseudomonadati</taxon>
        <taxon>Bacteroidota</taxon>
        <taxon>Cytophagia</taxon>
        <taxon>Cytophagales</taxon>
        <taxon>Spirosomataceae</taxon>
        <taxon>Ravibacter</taxon>
    </lineage>
</organism>
<evidence type="ECO:0000256" key="3">
    <source>
        <dbReference type="ARBA" id="ARBA00022448"/>
    </source>
</evidence>
<evidence type="ECO:0000256" key="8">
    <source>
        <dbReference type="SAM" id="Coils"/>
    </source>
</evidence>